<keyword evidence="2" id="KW-1185">Reference proteome</keyword>
<name>A0ABS7JE10_9SPHN</name>
<organism evidence="1 2">
    <name type="scientific">Qipengyuania pacifica</name>
    <dbReference type="NCBI Taxonomy" id="2860199"/>
    <lineage>
        <taxon>Bacteria</taxon>
        <taxon>Pseudomonadati</taxon>
        <taxon>Pseudomonadota</taxon>
        <taxon>Alphaproteobacteria</taxon>
        <taxon>Sphingomonadales</taxon>
        <taxon>Erythrobacteraceae</taxon>
        <taxon>Qipengyuania</taxon>
    </lineage>
</organism>
<accession>A0ABS7JE10</accession>
<dbReference type="Proteomes" id="UP000776651">
    <property type="component" value="Unassembled WGS sequence"/>
</dbReference>
<gene>
    <name evidence="1" type="ORF">K3177_07105</name>
</gene>
<evidence type="ECO:0000313" key="1">
    <source>
        <dbReference type="EMBL" id="MBX7488278.1"/>
    </source>
</evidence>
<proteinExistence type="predicted"/>
<evidence type="ECO:0000313" key="2">
    <source>
        <dbReference type="Proteomes" id="UP000776651"/>
    </source>
</evidence>
<protein>
    <submittedName>
        <fullName evidence="1">Uncharacterized protein</fullName>
    </submittedName>
</protein>
<sequence length="117" mass="12738">MLLESNSARSPRPRRTAADRVRKALAELHGGHGEALTHMEKAWASITFAGTRHSLKLVFAGADAVATGEVLVAELPEHEFAIPGQIVADAAILEVEHRLIPEPRLMVQCELLLLEES</sequence>
<dbReference type="EMBL" id="JAIGNQ010000002">
    <property type="protein sequence ID" value="MBX7488278.1"/>
    <property type="molecule type" value="Genomic_DNA"/>
</dbReference>
<reference evidence="1 2" key="1">
    <citation type="submission" date="2021-08" db="EMBL/GenBank/DDBJ databases">
        <title>Comparative Genomics Analysis of the Genus Qipengyuania Reveals Extensive Genetic Diversity and Metabolic Versatility, Including the Description of Fifteen Novel Species.</title>
        <authorList>
            <person name="Liu Y."/>
        </authorList>
    </citation>
    <scope>NUCLEOTIDE SEQUENCE [LARGE SCALE GENOMIC DNA]</scope>
    <source>
        <strain evidence="1 2">GH25</strain>
    </source>
</reference>
<comment type="caution">
    <text evidence="1">The sequence shown here is derived from an EMBL/GenBank/DDBJ whole genome shotgun (WGS) entry which is preliminary data.</text>
</comment>
<dbReference type="RefSeq" id="WP_221597700.1">
    <property type="nucleotide sequence ID" value="NZ_JAIGNQ010000002.1"/>
</dbReference>